<accession>A0A3E1NTR5</accession>
<sequence length="125" mass="14309">MITSEDTAMLSALKKDNTLEAYQYFFMKYYKPLCLKASIMLGSMDEAREEVQKIFIEVWKTRQYQQIEHAPGGFFYQLVDARCRQLQETVVATAQQYKAPCPPCETGPALVPTSITTPLIMAIER</sequence>
<evidence type="ECO:0000313" key="2">
    <source>
        <dbReference type="Proteomes" id="UP000261174"/>
    </source>
</evidence>
<proteinExistence type="predicted"/>
<gene>
    <name evidence="1" type="ORF">DXN04_29885</name>
</gene>
<dbReference type="SUPFAM" id="SSF88946">
    <property type="entry name" value="Sigma2 domain of RNA polymerase sigma factors"/>
    <property type="match status" value="1"/>
</dbReference>
<organism evidence="1 2">
    <name type="scientific">Chitinophaga silvisoli</name>
    <dbReference type="NCBI Taxonomy" id="2291814"/>
    <lineage>
        <taxon>Bacteria</taxon>
        <taxon>Pseudomonadati</taxon>
        <taxon>Bacteroidota</taxon>
        <taxon>Chitinophagia</taxon>
        <taxon>Chitinophagales</taxon>
        <taxon>Chitinophagaceae</taxon>
        <taxon>Chitinophaga</taxon>
    </lineage>
</organism>
<dbReference type="Proteomes" id="UP000261174">
    <property type="component" value="Unassembled WGS sequence"/>
</dbReference>
<dbReference type="AlphaFoldDB" id="A0A3E1NTR5"/>
<comment type="caution">
    <text evidence="1">The sequence shown here is derived from an EMBL/GenBank/DDBJ whole genome shotgun (WGS) entry which is preliminary data.</text>
</comment>
<dbReference type="InterPro" id="IPR013325">
    <property type="entry name" value="RNA_pol_sigma_r2"/>
</dbReference>
<reference evidence="1 2" key="1">
    <citation type="submission" date="2018-08" db="EMBL/GenBank/DDBJ databases">
        <title>Chitinophaga sp. K20C18050901, a novel bacterium isolated from forest soil.</title>
        <authorList>
            <person name="Wang C."/>
        </authorList>
    </citation>
    <scope>NUCLEOTIDE SEQUENCE [LARGE SCALE GENOMIC DNA]</scope>
    <source>
        <strain evidence="1 2">K20C18050901</strain>
    </source>
</reference>
<evidence type="ECO:0000313" key="1">
    <source>
        <dbReference type="EMBL" id="RFM31335.1"/>
    </source>
</evidence>
<keyword evidence="2" id="KW-1185">Reference proteome</keyword>
<dbReference type="RefSeq" id="WP_116857082.1">
    <property type="nucleotide sequence ID" value="NZ_QTJV01000015.1"/>
</dbReference>
<dbReference type="EMBL" id="QTJV01000015">
    <property type="protein sequence ID" value="RFM31335.1"/>
    <property type="molecule type" value="Genomic_DNA"/>
</dbReference>
<protein>
    <recommendedName>
        <fullName evidence="3">RNA polymerase sigma-70 region 2 domain-containing protein</fullName>
    </recommendedName>
</protein>
<dbReference type="OrthoDB" id="667576at2"/>
<dbReference type="Gene3D" id="1.10.1740.10">
    <property type="match status" value="1"/>
</dbReference>
<dbReference type="GO" id="GO:0003700">
    <property type="term" value="F:DNA-binding transcription factor activity"/>
    <property type="evidence" value="ECO:0007669"/>
    <property type="project" value="InterPro"/>
</dbReference>
<name>A0A3E1NTR5_9BACT</name>
<dbReference type="GO" id="GO:0006352">
    <property type="term" value="P:DNA-templated transcription initiation"/>
    <property type="evidence" value="ECO:0007669"/>
    <property type="project" value="InterPro"/>
</dbReference>
<evidence type="ECO:0008006" key="3">
    <source>
        <dbReference type="Google" id="ProtNLM"/>
    </source>
</evidence>